<dbReference type="InterPro" id="IPR028002">
    <property type="entry name" value="Myb_DNA-bind_5"/>
</dbReference>
<evidence type="ECO:0000256" key="5">
    <source>
        <dbReference type="ARBA" id="ARBA00025466"/>
    </source>
</evidence>
<feature type="domain" description="Myb/SANT-like DNA-binding" evidence="7">
    <location>
        <begin position="8"/>
        <end position="85"/>
    </location>
</feature>
<name>A0A6P7GMK9_DIAVI</name>
<feature type="region of interest" description="Disordered" evidence="6">
    <location>
        <begin position="202"/>
        <end position="227"/>
    </location>
</feature>
<dbReference type="OrthoDB" id="6783928at2759"/>
<sequence>MDSKSQKRSKNFTGQEKVHLIQILQKYSHIIENKKTDAVSMRDKVKCWEKIKEEFNGTTLEGTRDIQTLKIFYQNSKRTLKKERAEKNKDAYITILQNTLDNRNGDEREDETLADIQSIYISVEQYTPEEHAGELGIKEELKRMENVEKKETKKTGGGPYNSVLPVGADSILGEMLSDQLQPLSNSFDDGAQYFQNVVYTETQNPSTSIPKKKPTEKETSRTFTFPK</sequence>
<gene>
    <name evidence="8" type="primary">LOC114344506</name>
</gene>
<keyword evidence="4" id="KW-0804">Transcription</keyword>
<reference evidence="8" key="1">
    <citation type="submission" date="2025-08" db="UniProtKB">
        <authorList>
            <consortium name="RefSeq"/>
        </authorList>
    </citation>
    <scope>IDENTIFICATION</scope>
    <source>
        <tissue evidence="8">Whole insect</tissue>
    </source>
</reference>
<comment type="function">
    <text evidence="5">Involved in transvection phenomena (= synapsis-dependent gene expression), where the synaptic pairing of chromosomes carrying genes with which zeste interacts influences the expression of these genes. Zeste binds to DNA and stimulates transcription from a nearby promoter.</text>
</comment>
<dbReference type="InParanoid" id="A0A6P7GMK9"/>
<dbReference type="AlphaFoldDB" id="A0A6P7GMK9"/>
<evidence type="ECO:0000256" key="4">
    <source>
        <dbReference type="ARBA" id="ARBA00023163"/>
    </source>
</evidence>
<organism evidence="8">
    <name type="scientific">Diabrotica virgifera virgifera</name>
    <name type="common">western corn rootworm</name>
    <dbReference type="NCBI Taxonomy" id="50390"/>
    <lineage>
        <taxon>Eukaryota</taxon>
        <taxon>Metazoa</taxon>
        <taxon>Ecdysozoa</taxon>
        <taxon>Arthropoda</taxon>
        <taxon>Hexapoda</taxon>
        <taxon>Insecta</taxon>
        <taxon>Pterygota</taxon>
        <taxon>Neoptera</taxon>
        <taxon>Endopterygota</taxon>
        <taxon>Coleoptera</taxon>
        <taxon>Polyphaga</taxon>
        <taxon>Cucujiformia</taxon>
        <taxon>Chrysomeloidea</taxon>
        <taxon>Chrysomelidae</taxon>
        <taxon>Galerucinae</taxon>
        <taxon>Diabroticina</taxon>
        <taxon>Diabroticites</taxon>
        <taxon>Diabrotica</taxon>
    </lineage>
</organism>
<proteinExistence type="predicted"/>
<evidence type="ECO:0000256" key="1">
    <source>
        <dbReference type="ARBA" id="ARBA00011764"/>
    </source>
</evidence>
<comment type="subunit">
    <text evidence="1">Self-associates forming complexes of several hundred monomers.</text>
</comment>
<dbReference type="Pfam" id="PF13873">
    <property type="entry name" value="Myb_DNA-bind_5"/>
    <property type="match status" value="1"/>
</dbReference>
<evidence type="ECO:0000256" key="3">
    <source>
        <dbReference type="ARBA" id="ARBA00023015"/>
    </source>
</evidence>
<dbReference type="PANTHER" id="PTHR21411:SF0">
    <property type="entry name" value="REGULATORY PROTEIN ZESTE"/>
    <property type="match status" value="1"/>
</dbReference>
<accession>A0A6P7GMK9</accession>
<dbReference type="RefSeq" id="XP_028151141.1">
    <property type="nucleotide sequence ID" value="XM_028295340.1"/>
</dbReference>
<evidence type="ECO:0000256" key="2">
    <source>
        <dbReference type="ARBA" id="ARBA00016807"/>
    </source>
</evidence>
<evidence type="ECO:0000256" key="6">
    <source>
        <dbReference type="SAM" id="MobiDB-lite"/>
    </source>
</evidence>
<evidence type="ECO:0000313" key="8">
    <source>
        <dbReference type="RefSeq" id="XP_028151141.1"/>
    </source>
</evidence>
<evidence type="ECO:0000259" key="7">
    <source>
        <dbReference type="Pfam" id="PF13873"/>
    </source>
</evidence>
<protein>
    <recommendedName>
        <fullName evidence="2">Regulatory protein zeste</fullName>
    </recommendedName>
</protein>
<keyword evidence="3" id="KW-0805">Transcription regulation</keyword>
<dbReference type="PANTHER" id="PTHR21411">
    <property type="entry name" value="APONTIC"/>
    <property type="match status" value="1"/>
</dbReference>